<dbReference type="EMBL" id="QKWP01000165">
    <property type="protein sequence ID" value="RIB25682.1"/>
    <property type="molecule type" value="Genomic_DNA"/>
</dbReference>
<keyword evidence="1" id="KW-0472">Membrane</keyword>
<dbReference type="AlphaFoldDB" id="A0A397VVC1"/>
<keyword evidence="1" id="KW-1133">Transmembrane helix</keyword>
<evidence type="ECO:0000256" key="1">
    <source>
        <dbReference type="SAM" id="Phobius"/>
    </source>
</evidence>
<accession>A0A397VVC1</accession>
<feature type="transmembrane region" description="Helical" evidence="1">
    <location>
        <begin position="44"/>
        <end position="62"/>
    </location>
</feature>
<comment type="caution">
    <text evidence="2">The sequence shown here is derived from an EMBL/GenBank/DDBJ whole genome shotgun (WGS) entry which is preliminary data.</text>
</comment>
<dbReference type="OrthoDB" id="2339353at2759"/>
<evidence type="ECO:0000313" key="2">
    <source>
        <dbReference type="EMBL" id="RIB25682.1"/>
    </source>
</evidence>
<organism evidence="2 3">
    <name type="scientific">Gigaspora rosea</name>
    <dbReference type="NCBI Taxonomy" id="44941"/>
    <lineage>
        <taxon>Eukaryota</taxon>
        <taxon>Fungi</taxon>
        <taxon>Fungi incertae sedis</taxon>
        <taxon>Mucoromycota</taxon>
        <taxon>Glomeromycotina</taxon>
        <taxon>Glomeromycetes</taxon>
        <taxon>Diversisporales</taxon>
        <taxon>Gigasporaceae</taxon>
        <taxon>Gigaspora</taxon>
    </lineage>
</organism>
<sequence length="343" mass="39426">MLADLFPSLKDTKPFKKAQTSSDDNTIPQNPPELLEPLLGPCRAVTILIFLLFLAIFFSILIEKMVDEEPTIKISYDESPTSVPLPNLNFTSNNNFSVTTVNCILNSDCNDTIFFDNSHPNNSWFLPNGKITRKTGQAYTFYIFNNGSTVNDLITLTVYDPRTSSYENPPDYVDSFIKQSTYYLVTETDRIMSYKISFRIKQRQDMDNSFLTKIGVTPNYDHKTFYYIESGIQNVPVTNRPDFGVNSSYASFSNFAVLTVSPQICTVEIEKQQKNRTIVDILGIISAIYSLMLFIYLFLFKKEIAEPFGVIYKLYEFKSNHILRRKADIDANRDSVWKRATRR</sequence>
<reference evidence="2 3" key="1">
    <citation type="submission" date="2018-06" db="EMBL/GenBank/DDBJ databases">
        <title>Comparative genomics reveals the genomic features of Rhizophagus irregularis, R. cerebriforme, R. diaphanum and Gigaspora rosea, and their symbiotic lifestyle signature.</title>
        <authorList>
            <person name="Morin E."/>
            <person name="San Clemente H."/>
            <person name="Chen E.C.H."/>
            <person name="De La Providencia I."/>
            <person name="Hainaut M."/>
            <person name="Kuo A."/>
            <person name="Kohler A."/>
            <person name="Murat C."/>
            <person name="Tang N."/>
            <person name="Roy S."/>
            <person name="Loubradou J."/>
            <person name="Henrissat B."/>
            <person name="Grigoriev I.V."/>
            <person name="Corradi N."/>
            <person name="Roux C."/>
            <person name="Martin F.M."/>
        </authorList>
    </citation>
    <scope>NUCLEOTIDE SEQUENCE [LARGE SCALE GENOMIC DNA]</scope>
    <source>
        <strain evidence="2 3">DAOM 194757</strain>
    </source>
</reference>
<dbReference type="Proteomes" id="UP000266673">
    <property type="component" value="Unassembled WGS sequence"/>
</dbReference>
<feature type="transmembrane region" description="Helical" evidence="1">
    <location>
        <begin position="278"/>
        <end position="299"/>
    </location>
</feature>
<protein>
    <submittedName>
        <fullName evidence="2">Uncharacterized protein</fullName>
    </submittedName>
</protein>
<gene>
    <name evidence="2" type="ORF">C2G38_426610</name>
</gene>
<keyword evidence="1" id="KW-0812">Transmembrane</keyword>
<keyword evidence="3" id="KW-1185">Reference proteome</keyword>
<evidence type="ECO:0000313" key="3">
    <source>
        <dbReference type="Proteomes" id="UP000266673"/>
    </source>
</evidence>
<name>A0A397VVC1_9GLOM</name>
<proteinExistence type="predicted"/>